<dbReference type="Pfam" id="PF01081">
    <property type="entry name" value="Aldolase"/>
    <property type="match status" value="1"/>
</dbReference>
<dbReference type="KEGG" id="erz:ER308_07840"/>
<dbReference type="Gene3D" id="3.20.20.70">
    <property type="entry name" value="Aldolase class I"/>
    <property type="match status" value="1"/>
</dbReference>
<dbReference type="SUPFAM" id="SSF51569">
    <property type="entry name" value="Aldolase"/>
    <property type="match status" value="1"/>
</dbReference>
<evidence type="ECO:0000256" key="1">
    <source>
        <dbReference type="ARBA" id="ARBA00004761"/>
    </source>
</evidence>
<evidence type="ECO:0000256" key="4">
    <source>
        <dbReference type="ARBA" id="ARBA00023239"/>
    </source>
</evidence>
<keyword evidence="4 6" id="KW-0456">Lyase</keyword>
<dbReference type="InterPro" id="IPR000887">
    <property type="entry name" value="Aldlse_KDPG_KHG"/>
</dbReference>
<dbReference type="AlphaFoldDB" id="A0A411YE44"/>
<comment type="subunit">
    <text evidence="3">Homotrimer.</text>
</comment>
<sequence>MARFTRLEALVVMLRQGFVPLFHDPDPDRASKALHAVAAGGGRTLEFTHRGDGAYEVFLELERVCQRELPHVVLGAGSVPDAETASLYLNAGASFVVSSTLDPDVARVCNRRKVGYLPGCATPTEIARAEELGAEIVKVFPGGAAGGPELIRSVLGPSRWSRLMPTGGVAPTTDSLSAWFDAGAACVGLGSQLLPSNELAEGHWQAITDRVAATARLVTECRPRPAEEWS</sequence>
<name>A0A411YE44_9ACTN</name>
<evidence type="ECO:0000256" key="5">
    <source>
        <dbReference type="ARBA" id="ARBA00023277"/>
    </source>
</evidence>
<dbReference type="OrthoDB" id="9805177at2"/>
<dbReference type="PANTHER" id="PTHR30246:SF1">
    <property type="entry name" value="2-DEHYDRO-3-DEOXY-6-PHOSPHOGALACTONATE ALDOLASE-RELATED"/>
    <property type="match status" value="1"/>
</dbReference>
<dbReference type="EC" id="4.1.2.14" evidence="6"/>
<evidence type="ECO:0000256" key="3">
    <source>
        <dbReference type="ARBA" id="ARBA00011233"/>
    </source>
</evidence>
<evidence type="ECO:0000256" key="2">
    <source>
        <dbReference type="ARBA" id="ARBA00006906"/>
    </source>
</evidence>
<protein>
    <submittedName>
        <fullName evidence="6">Bifunctional 4-hydroxy-2-oxoglutarate aldolase/2-dehydro-3-deoxy-phosphogluconate aldolase</fullName>
        <ecNumber evidence="6">4.1.2.14</ecNumber>
        <ecNumber evidence="6">4.1.3.16</ecNumber>
    </submittedName>
</protein>
<gene>
    <name evidence="6" type="ORF">ER308_07840</name>
</gene>
<dbReference type="InterPro" id="IPR013785">
    <property type="entry name" value="Aldolase_TIM"/>
</dbReference>
<organism evidence="6 7">
    <name type="scientific">Egibacter rhizosphaerae</name>
    <dbReference type="NCBI Taxonomy" id="1670831"/>
    <lineage>
        <taxon>Bacteria</taxon>
        <taxon>Bacillati</taxon>
        <taxon>Actinomycetota</taxon>
        <taxon>Nitriliruptoria</taxon>
        <taxon>Egibacterales</taxon>
        <taxon>Egibacteraceae</taxon>
        <taxon>Egibacter</taxon>
    </lineage>
</organism>
<dbReference type="Proteomes" id="UP000291469">
    <property type="component" value="Chromosome"/>
</dbReference>
<dbReference type="GO" id="GO:0008700">
    <property type="term" value="F:(R,S)-4-hydroxy-2-oxoglutarate aldolase activity"/>
    <property type="evidence" value="ECO:0007669"/>
    <property type="project" value="UniProtKB-EC"/>
</dbReference>
<comment type="similarity">
    <text evidence="2">Belongs to the KHG/KDPG aldolase family.</text>
</comment>
<accession>A0A411YE44</accession>
<dbReference type="CDD" id="cd00452">
    <property type="entry name" value="KDPG_aldolase"/>
    <property type="match status" value="1"/>
</dbReference>
<evidence type="ECO:0000313" key="6">
    <source>
        <dbReference type="EMBL" id="QBI19471.1"/>
    </source>
</evidence>
<keyword evidence="7" id="KW-1185">Reference proteome</keyword>
<comment type="pathway">
    <text evidence="1">Carbohydrate acid metabolism.</text>
</comment>
<dbReference type="RefSeq" id="WP_131154468.1">
    <property type="nucleotide sequence ID" value="NZ_CP036402.1"/>
</dbReference>
<dbReference type="EC" id="4.1.3.16" evidence="6"/>
<reference evidence="6 7" key="1">
    <citation type="submission" date="2019-01" db="EMBL/GenBank/DDBJ databases">
        <title>Egibacter rhizosphaerae EGI 80759T.</title>
        <authorList>
            <person name="Chen D.-D."/>
            <person name="Tian Y."/>
            <person name="Jiao J.-Y."/>
            <person name="Zhang X.-T."/>
            <person name="Zhang Y.-G."/>
            <person name="Zhang Y."/>
            <person name="Xiao M."/>
            <person name="Shu W.-S."/>
            <person name="Li W.-J."/>
        </authorList>
    </citation>
    <scope>NUCLEOTIDE SEQUENCE [LARGE SCALE GENOMIC DNA]</scope>
    <source>
        <strain evidence="6 7">EGI 80759</strain>
    </source>
</reference>
<keyword evidence="5" id="KW-0119">Carbohydrate metabolism</keyword>
<proteinExistence type="inferred from homology"/>
<dbReference type="PANTHER" id="PTHR30246">
    <property type="entry name" value="2-KETO-3-DEOXY-6-PHOSPHOGLUCONATE ALDOLASE"/>
    <property type="match status" value="1"/>
</dbReference>
<dbReference type="EMBL" id="CP036402">
    <property type="protein sequence ID" value="QBI19471.1"/>
    <property type="molecule type" value="Genomic_DNA"/>
</dbReference>
<evidence type="ECO:0000313" key="7">
    <source>
        <dbReference type="Proteomes" id="UP000291469"/>
    </source>
</evidence>
<dbReference type="GO" id="GO:0008675">
    <property type="term" value="F:2-dehydro-3-deoxy-phosphogluconate aldolase activity"/>
    <property type="evidence" value="ECO:0007669"/>
    <property type="project" value="UniProtKB-EC"/>
</dbReference>